<accession>T0QYG6</accession>
<dbReference type="OrthoDB" id="784962at2759"/>
<dbReference type="InParanoid" id="T0QYG6"/>
<dbReference type="EMBL" id="JH767390">
    <property type="protein sequence ID" value="EQC24798.1"/>
    <property type="molecule type" value="Genomic_DNA"/>
</dbReference>
<dbReference type="RefSeq" id="XP_008621773.1">
    <property type="nucleotide sequence ID" value="XM_008623551.1"/>
</dbReference>
<dbReference type="GeneID" id="19958037"/>
<dbReference type="VEuPathDB" id="FungiDB:SDRG_17310"/>
<feature type="compositionally biased region" description="Basic and acidic residues" evidence="1">
    <location>
        <begin position="82"/>
        <end position="98"/>
    </location>
</feature>
<dbReference type="Proteomes" id="UP000030762">
    <property type="component" value="Unassembled WGS sequence"/>
</dbReference>
<keyword evidence="3" id="KW-1185">Reference proteome</keyword>
<protein>
    <submittedName>
        <fullName evidence="2">Uncharacterized protein</fullName>
    </submittedName>
</protein>
<proteinExistence type="predicted"/>
<sequence>MKLPLTCPWGARLQSFMADVAEWEASGATPVLMPTLSITPPSSPVATAPKRKAKPSSGSNPKRVKCEDDVSKRSKAKAAKAKKAESAKCGDDDAHMSDVAEAPPPPPSAP</sequence>
<organism evidence="2 3">
    <name type="scientific">Saprolegnia diclina (strain VS20)</name>
    <dbReference type="NCBI Taxonomy" id="1156394"/>
    <lineage>
        <taxon>Eukaryota</taxon>
        <taxon>Sar</taxon>
        <taxon>Stramenopiles</taxon>
        <taxon>Oomycota</taxon>
        <taxon>Saprolegniomycetes</taxon>
        <taxon>Saprolegniales</taxon>
        <taxon>Saprolegniaceae</taxon>
        <taxon>Saprolegnia</taxon>
    </lineage>
</organism>
<evidence type="ECO:0000313" key="3">
    <source>
        <dbReference type="Proteomes" id="UP000030762"/>
    </source>
</evidence>
<feature type="region of interest" description="Disordered" evidence="1">
    <location>
        <begin position="34"/>
        <end position="110"/>
    </location>
</feature>
<gene>
    <name evidence="2" type="ORF">SDRG_17310</name>
</gene>
<dbReference type="AlphaFoldDB" id="T0QYG6"/>
<evidence type="ECO:0000313" key="2">
    <source>
        <dbReference type="EMBL" id="EQC24798.1"/>
    </source>
</evidence>
<name>T0QYG6_SAPDV</name>
<reference evidence="2 3" key="1">
    <citation type="submission" date="2012-04" db="EMBL/GenBank/DDBJ databases">
        <title>The Genome Sequence of Saprolegnia declina VS20.</title>
        <authorList>
            <consortium name="The Broad Institute Genome Sequencing Platform"/>
            <person name="Russ C."/>
            <person name="Nusbaum C."/>
            <person name="Tyler B."/>
            <person name="van West P."/>
            <person name="Dieguez-Uribeondo J."/>
            <person name="de Bruijn I."/>
            <person name="Tripathy S."/>
            <person name="Jiang R."/>
            <person name="Young S.K."/>
            <person name="Zeng Q."/>
            <person name="Gargeya S."/>
            <person name="Fitzgerald M."/>
            <person name="Haas B."/>
            <person name="Abouelleil A."/>
            <person name="Alvarado L."/>
            <person name="Arachchi H.M."/>
            <person name="Berlin A."/>
            <person name="Chapman S.B."/>
            <person name="Goldberg J."/>
            <person name="Griggs A."/>
            <person name="Gujja S."/>
            <person name="Hansen M."/>
            <person name="Howarth C."/>
            <person name="Imamovic A."/>
            <person name="Larimer J."/>
            <person name="McCowen C."/>
            <person name="Montmayeur A."/>
            <person name="Murphy C."/>
            <person name="Neiman D."/>
            <person name="Pearson M."/>
            <person name="Priest M."/>
            <person name="Roberts A."/>
            <person name="Saif S."/>
            <person name="Shea T."/>
            <person name="Sisk P."/>
            <person name="Sykes S."/>
            <person name="Wortman J."/>
            <person name="Nusbaum C."/>
            <person name="Birren B."/>
        </authorList>
    </citation>
    <scope>NUCLEOTIDE SEQUENCE [LARGE SCALE GENOMIC DNA]</scope>
    <source>
        <strain evidence="2 3">VS20</strain>
    </source>
</reference>
<evidence type="ECO:0000256" key="1">
    <source>
        <dbReference type="SAM" id="MobiDB-lite"/>
    </source>
</evidence>